<dbReference type="InterPro" id="IPR004960">
    <property type="entry name" value="LipA_acyltrans"/>
</dbReference>
<name>A0ABP8FDN2_9BACT</name>
<protein>
    <submittedName>
        <fullName evidence="7">Lysophospholipid acyltransferase family protein</fullName>
    </submittedName>
</protein>
<evidence type="ECO:0000313" key="7">
    <source>
        <dbReference type="EMBL" id="GAA4301309.1"/>
    </source>
</evidence>
<comment type="caution">
    <text evidence="7">The sequence shown here is derived from an EMBL/GenBank/DDBJ whole genome shotgun (WGS) entry which is preliminary data.</text>
</comment>
<dbReference type="RefSeq" id="WP_344974182.1">
    <property type="nucleotide sequence ID" value="NZ_BAABFN010000001.1"/>
</dbReference>
<sequence length="294" mass="34635">MYYLLFLCCYAFSLLPFRVLYLISDLLYLLVYHVAGYRKKVVMANLAQAFPEKTAAERKRIAEKYYRNLTDAAVETVKLMSIRKKALESRFRCDLSLLHRLYREGRACQIHLGHHFNWEWANLYLRIGTDPQQPFLVTYMPLHSKASDRLFSYIRSRFGSTMVPADDVLRAMQPWQGKPYASVLVADQNPGKVRRAYWFPFMHKMTAFYKGPELSARRNDNTVIFGHIRKVKRGYYQAFTDLAEEHAQQTGEGDITAAFVEYLEKNIRDQPENWVWSHRRWKREWPGNTATAKP</sequence>
<evidence type="ECO:0000313" key="8">
    <source>
        <dbReference type="Proteomes" id="UP001501207"/>
    </source>
</evidence>
<reference evidence="8" key="1">
    <citation type="journal article" date="2019" name="Int. J. Syst. Evol. Microbiol.">
        <title>The Global Catalogue of Microorganisms (GCM) 10K type strain sequencing project: providing services to taxonomists for standard genome sequencing and annotation.</title>
        <authorList>
            <consortium name="The Broad Institute Genomics Platform"/>
            <consortium name="The Broad Institute Genome Sequencing Center for Infectious Disease"/>
            <person name="Wu L."/>
            <person name="Ma J."/>
        </authorList>
    </citation>
    <scope>NUCLEOTIDE SEQUENCE [LARGE SCALE GENOMIC DNA]</scope>
    <source>
        <strain evidence="8">JCM 17664</strain>
    </source>
</reference>
<keyword evidence="5" id="KW-0472">Membrane</keyword>
<dbReference type="PANTHER" id="PTHR30606:SF10">
    <property type="entry name" value="PHOSPHATIDYLINOSITOL MANNOSIDE ACYLTRANSFERASE"/>
    <property type="match status" value="1"/>
</dbReference>
<evidence type="ECO:0000256" key="6">
    <source>
        <dbReference type="ARBA" id="ARBA00023315"/>
    </source>
</evidence>
<keyword evidence="3" id="KW-0997">Cell inner membrane</keyword>
<evidence type="ECO:0000256" key="3">
    <source>
        <dbReference type="ARBA" id="ARBA00022519"/>
    </source>
</evidence>
<dbReference type="GO" id="GO:0016746">
    <property type="term" value="F:acyltransferase activity"/>
    <property type="evidence" value="ECO:0007669"/>
    <property type="project" value="UniProtKB-KW"/>
</dbReference>
<dbReference type="Proteomes" id="UP001501207">
    <property type="component" value="Unassembled WGS sequence"/>
</dbReference>
<keyword evidence="8" id="KW-1185">Reference proteome</keyword>
<accession>A0ABP8FDN2</accession>
<dbReference type="PANTHER" id="PTHR30606">
    <property type="entry name" value="LIPID A BIOSYNTHESIS LAUROYL ACYLTRANSFERASE"/>
    <property type="match status" value="1"/>
</dbReference>
<gene>
    <name evidence="7" type="ORF">GCM10023143_02920</name>
</gene>
<keyword evidence="6 7" id="KW-0012">Acyltransferase</keyword>
<organism evidence="7 8">
    <name type="scientific">Compostibacter hankyongensis</name>
    <dbReference type="NCBI Taxonomy" id="1007089"/>
    <lineage>
        <taxon>Bacteria</taxon>
        <taxon>Pseudomonadati</taxon>
        <taxon>Bacteroidota</taxon>
        <taxon>Chitinophagia</taxon>
        <taxon>Chitinophagales</taxon>
        <taxon>Chitinophagaceae</taxon>
        <taxon>Compostibacter</taxon>
    </lineage>
</organism>
<dbReference type="CDD" id="cd07984">
    <property type="entry name" value="LPLAT_LABLAT-like"/>
    <property type="match status" value="1"/>
</dbReference>
<comment type="subcellular location">
    <subcellularLocation>
        <location evidence="1">Cell inner membrane</location>
    </subcellularLocation>
</comment>
<evidence type="ECO:0000256" key="2">
    <source>
        <dbReference type="ARBA" id="ARBA00022475"/>
    </source>
</evidence>
<proteinExistence type="predicted"/>
<dbReference type="EMBL" id="BAABFN010000001">
    <property type="protein sequence ID" value="GAA4301309.1"/>
    <property type="molecule type" value="Genomic_DNA"/>
</dbReference>
<keyword evidence="4" id="KW-0808">Transferase</keyword>
<evidence type="ECO:0000256" key="1">
    <source>
        <dbReference type="ARBA" id="ARBA00004533"/>
    </source>
</evidence>
<evidence type="ECO:0000256" key="4">
    <source>
        <dbReference type="ARBA" id="ARBA00022679"/>
    </source>
</evidence>
<evidence type="ECO:0000256" key="5">
    <source>
        <dbReference type="ARBA" id="ARBA00023136"/>
    </source>
</evidence>
<dbReference type="Pfam" id="PF03279">
    <property type="entry name" value="Lip_A_acyltrans"/>
    <property type="match status" value="1"/>
</dbReference>
<keyword evidence="2" id="KW-1003">Cell membrane</keyword>